<dbReference type="EMBL" id="JAENGZ010001647">
    <property type="protein sequence ID" value="KAG6946952.1"/>
    <property type="molecule type" value="Genomic_DNA"/>
</dbReference>
<sequence>PGSRFGDGNLIDSDDVCTCFGNINLQDDEEKALMNLAIDEAEDMAMPAALSDIWAVPTVDREHGVLTCLPDN</sequence>
<dbReference type="AlphaFoldDB" id="A0A8T1TTA8"/>
<accession>A0A8T1TTA8</accession>
<reference evidence="1" key="1">
    <citation type="submission" date="2021-01" db="EMBL/GenBank/DDBJ databases">
        <title>Phytophthora aleatoria, a newly-described species from Pinus radiata is distinct from Phytophthora cactorum isolates based on comparative genomics.</title>
        <authorList>
            <person name="Mcdougal R."/>
            <person name="Panda P."/>
            <person name="Williams N."/>
            <person name="Studholme D.J."/>
        </authorList>
    </citation>
    <scope>NUCLEOTIDE SEQUENCE</scope>
    <source>
        <strain evidence="1">NZFS 3830</strain>
    </source>
</reference>
<proteinExistence type="predicted"/>
<evidence type="ECO:0000313" key="2">
    <source>
        <dbReference type="Proteomes" id="UP000688947"/>
    </source>
</evidence>
<name>A0A8T1TTA8_9STRA</name>
<comment type="caution">
    <text evidence="1">The sequence shown here is derived from an EMBL/GenBank/DDBJ whole genome shotgun (WGS) entry which is preliminary data.</text>
</comment>
<dbReference type="Proteomes" id="UP000688947">
    <property type="component" value="Unassembled WGS sequence"/>
</dbReference>
<protein>
    <submittedName>
        <fullName evidence="1">Uncharacterized protein</fullName>
    </submittedName>
</protein>
<organism evidence="1 2">
    <name type="scientific">Phytophthora cactorum</name>
    <dbReference type="NCBI Taxonomy" id="29920"/>
    <lineage>
        <taxon>Eukaryota</taxon>
        <taxon>Sar</taxon>
        <taxon>Stramenopiles</taxon>
        <taxon>Oomycota</taxon>
        <taxon>Peronosporomycetes</taxon>
        <taxon>Peronosporales</taxon>
        <taxon>Peronosporaceae</taxon>
        <taxon>Phytophthora</taxon>
    </lineage>
</organism>
<gene>
    <name evidence="1" type="ORF">JG687_00016416</name>
</gene>
<feature type="non-terminal residue" evidence="1">
    <location>
        <position position="1"/>
    </location>
</feature>
<evidence type="ECO:0000313" key="1">
    <source>
        <dbReference type="EMBL" id="KAG6946952.1"/>
    </source>
</evidence>